<evidence type="ECO:0000313" key="1">
    <source>
        <dbReference type="EMBL" id="JAE24078.1"/>
    </source>
</evidence>
<sequence length="24" mass="2757">MACVPSRLHTCYDYDCITLAPTWP</sequence>
<proteinExistence type="predicted"/>
<dbReference type="EMBL" id="GBRH01173818">
    <property type="protein sequence ID" value="JAE24078.1"/>
    <property type="molecule type" value="Transcribed_RNA"/>
</dbReference>
<reference evidence="1" key="1">
    <citation type="submission" date="2014-09" db="EMBL/GenBank/DDBJ databases">
        <authorList>
            <person name="Magalhaes I.L.F."/>
            <person name="Oliveira U."/>
            <person name="Santos F.R."/>
            <person name="Vidigal T.H.D.A."/>
            <person name="Brescovit A.D."/>
            <person name="Santos A.J."/>
        </authorList>
    </citation>
    <scope>NUCLEOTIDE SEQUENCE</scope>
    <source>
        <tissue evidence="1">Shoot tissue taken approximately 20 cm above the soil surface</tissue>
    </source>
</reference>
<name>A0A0A9GU37_ARUDO</name>
<accession>A0A0A9GU37</accession>
<dbReference type="AlphaFoldDB" id="A0A0A9GU37"/>
<reference evidence="1" key="2">
    <citation type="journal article" date="2015" name="Data Brief">
        <title>Shoot transcriptome of the giant reed, Arundo donax.</title>
        <authorList>
            <person name="Barrero R.A."/>
            <person name="Guerrero F.D."/>
            <person name="Moolhuijzen P."/>
            <person name="Goolsby J.A."/>
            <person name="Tidwell J."/>
            <person name="Bellgard S.E."/>
            <person name="Bellgard M.I."/>
        </authorList>
    </citation>
    <scope>NUCLEOTIDE SEQUENCE</scope>
    <source>
        <tissue evidence="1">Shoot tissue taken approximately 20 cm above the soil surface</tissue>
    </source>
</reference>
<protein>
    <submittedName>
        <fullName evidence="1">Uncharacterized protein</fullName>
    </submittedName>
</protein>
<organism evidence="1">
    <name type="scientific">Arundo donax</name>
    <name type="common">Giant reed</name>
    <name type="synonym">Donax arundinaceus</name>
    <dbReference type="NCBI Taxonomy" id="35708"/>
    <lineage>
        <taxon>Eukaryota</taxon>
        <taxon>Viridiplantae</taxon>
        <taxon>Streptophyta</taxon>
        <taxon>Embryophyta</taxon>
        <taxon>Tracheophyta</taxon>
        <taxon>Spermatophyta</taxon>
        <taxon>Magnoliopsida</taxon>
        <taxon>Liliopsida</taxon>
        <taxon>Poales</taxon>
        <taxon>Poaceae</taxon>
        <taxon>PACMAD clade</taxon>
        <taxon>Arundinoideae</taxon>
        <taxon>Arundineae</taxon>
        <taxon>Arundo</taxon>
    </lineage>
</organism>